<evidence type="ECO:0000313" key="3">
    <source>
        <dbReference type="EMBL" id="KMQ93365.1"/>
    </source>
</evidence>
<evidence type="ECO:0000256" key="1">
    <source>
        <dbReference type="SAM" id="MobiDB-lite"/>
    </source>
</evidence>
<sequence>MSVKMFIESLPVSNSFKGELSGKLRDRLTRMRIGVTVLAAELIPPGRPKEDVLDELIRDLKTLKKQIIEGKEQLGETSRLSSETPLTKTYKGKKKRESESQRVAVQRSSMKTTTSEQETTEAPNTEDGYPKDGEPWTIVLGRNKKKKQQLLQLQLKQQDGTATKILPTFKKTKGTVSPRKKKKTAAVAITTISDEISYKELMQLAKKNISLEKLQIDDIDCRRAMTGGLLLQIHGKDNQSKAEQLTDQLQNLFANNKSIKVYKPQQMAELRIMGIDDTITCEDIVNTVAEIGGCRMSEMRTGPIRIAGRGMGTLGWRCCLEEDYTVLDVCDPTMRKANVQHKKIFLIGVITAAKLATNCRGSVPTCVREQGSSIVDITMGSSEVARMIGDWRVDDGAESLSDHRYVKFSLGEKVVLDRDKALAYFPRWNYKKIDRDVFNATLHARLWSIFREKDTIDEDIKYLENTLTQACDLVMPKIKSIRDKKATY</sequence>
<feature type="region of interest" description="Disordered" evidence="1">
    <location>
        <begin position="75"/>
        <end position="136"/>
    </location>
</feature>
<accession>A0A0J7NLL4</accession>
<dbReference type="GO" id="GO:0003824">
    <property type="term" value="F:catalytic activity"/>
    <property type="evidence" value="ECO:0007669"/>
    <property type="project" value="InterPro"/>
</dbReference>
<evidence type="ECO:0000313" key="4">
    <source>
        <dbReference type="Proteomes" id="UP000036403"/>
    </source>
</evidence>
<dbReference type="Proteomes" id="UP000036403">
    <property type="component" value="Unassembled WGS sequence"/>
</dbReference>
<name>A0A0J7NLL4_LASNI</name>
<organism evidence="3 4">
    <name type="scientific">Lasius niger</name>
    <name type="common">Black garden ant</name>
    <dbReference type="NCBI Taxonomy" id="67767"/>
    <lineage>
        <taxon>Eukaryota</taxon>
        <taxon>Metazoa</taxon>
        <taxon>Ecdysozoa</taxon>
        <taxon>Arthropoda</taxon>
        <taxon>Hexapoda</taxon>
        <taxon>Insecta</taxon>
        <taxon>Pterygota</taxon>
        <taxon>Neoptera</taxon>
        <taxon>Endopterygota</taxon>
        <taxon>Hymenoptera</taxon>
        <taxon>Apocrita</taxon>
        <taxon>Aculeata</taxon>
        <taxon>Formicoidea</taxon>
        <taxon>Formicidae</taxon>
        <taxon>Formicinae</taxon>
        <taxon>Lasius</taxon>
        <taxon>Lasius</taxon>
    </lineage>
</organism>
<gene>
    <name evidence="3" type="ORF">RF55_6537</name>
</gene>
<comment type="caution">
    <text evidence="3">The sequence shown here is derived from an EMBL/GenBank/DDBJ whole genome shotgun (WGS) entry which is preliminary data.</text>
</comment>
<dbReference type="SUPFAM" id="SSF56219">
    <property type="entry name" value="DNase I-like"/>
    <property type="match status" value="1"/>
</dbReference>
<feature type="compositionally biased region" description="Polar residues" evidence="1">
    <location>
        <begin position="101"/>
        <end position="123"/>
    </location>
</feature>
<keyword evidence="4" id="KW-1185">Reference proteome</keyword>
<reference evidence="3 4" key="1">
    <citation type="submission" date="2015-04" db="EMBL/GenBank/DDBJ databases">
        <title>Lasius niger genome sequencing.</title>
        <authorList>
            <person name="Konorov E.A."/>
            <person name="Nikitin M.A."/>
            <person name="Kirill M.V."/>
            <person name="Chang P."/>
        </authorList>
    </citation>
    <scope>NUCLEOTIDE SEQUENCE [LARGE SCALE GENOMIC DNA]</scope>
    <source>
        <tissue evidence="3">Whole</tissue>
    </source>
</reference>
<feature type="compositionally biased region" description="Polar residues" evidence="1">
    <location>
        <begin position="75"/>
        <end position="87"/>
    </location>
</feature>
<dbReference type="InterPro" id="IPR005135">
    <property type="entry name" value="Endo/exonuclease/phosphatase"/>
</dbReference>
<evidence type="ECO:0000259" key="2">
    <source>
        <dbReference type="Pfam" id="PF14529"/>
    </source>
</evidence>
<protein>
    <recommendedName>
        <fullName evidence="2">Endonuclease/exonuclease/phosphatase domain-containing protein</fullName>
    </recommendedName>
</protein>
<feature type="domain" description="Endonuclease/exonuclease/phosphatase" evidence="2">
    <location>
        <begin position="346"/>
        <end position="406"/>
    </location>
</feature>
<proteinExistence type="predicted"/>
<dbReference type="AlphaFoldDB" id="A0A0J7NLL4"/>
<dbReference type="Pfam" id="PF14529">
    <property type="entry name" value="Exo_endo_phos_2"/>
    <property type="match status" value="1"/>
</dbReference>
<dbReference type="PaxDb" id="67767-A0A0J7NLL4"/>
<dbReference type="OrthoDB" id="7490362at2759"/>
<dbReference type="Gene3D" id="3.60.10.10">
    <property type="entry name" value="Endonuclease/exonuclease/phosphatase"/>
    <property type="match status" value="1"/>
</dbReference>
<dbReference type="InterPro" id="IPR036691">
    <property type="entry name" value="Endo/exonu/phosph_ase_sf"/>
</dbReference>
<dbReference type="EMBL" id="LBMM01003575">
    <property type="protein sequence ID" value="KMQ93365.1"/>
    <property type="molecule type" value="Genomic_DNA"/>
</dbReference>